<sequence length="672" mass="73817">MSSLTRAFLNATTFGSSSALRSNKTSTAHGRVEPEKRAASDPEEDSDLSANRPGLIFDNEQIEQFVRETIDDSIFESSTAIRQAVEVDYDTSRILNLKVRQLVEDVYELRPKYEPLSLQEREGTVSLLEILQESGIEPSKQLRQVRSSEEPEPTVSLSGMLEERAIKPSKQLRSVPSSRKSLHAPALFASLRKTSSFLRPRSAGLNRESALKSPRVEPRVFEDHINSPITSPLIAREAAPNISTIPRPKTAFVSTSITPYDALSRSEEYPPDTPDRPAPLNVKLHTKASQSPSSLSRALPPLPDGLSPVLSTPSKSSSSRHMLPSKDNILPPQYTRQPRSAVNEDSFISEVDDSAARCKFVGTTTCKITDGATPGFDDLLEDLEATLKPIPSAPSKPSSVYSDTHEPKPDSDIANGIAESRHDTLVEEEENARASQCTSNTADSEADWETVQEIESEREDRRSHHSYYNSHGFLLQESDLQKEDDCAASLTDSIFGFGVQSGLPQSPYPPRRDSLLKLTTIINERKESRIPVPKVPADKRAAAVQARKEAEEANRAAMSGFHRPLPLRSYESQAFPAMKENGFGERKRSSSLEVRTARSFTPLAPPTAPCDLAIASSVVASGIAGLSVGPEEEYDDDGMTEAAEDGERLVMSDGHRCECVRCGAKWQGDYRV</sequence>
<evidence type="ECO:0000313" key="2">
    <source>
        <dbReference type="EMBL" id="KAL1612821.1"/>
    </source>
</evidence>
<reference evidence="2 3" key="1">
    <citation type="submission" date="2024-02" db="EMBL/GenBank/DDBJ databases">
        <title>De novo assembly and annotation of 12 fungi associated with fruit tree decline syndrome in Ontario, Canada.</title>
        <authorList>
            <person name="Sulman M."/>
            <person name="Ellouze W."/>
            <person name="Ilyukhin E."/>
        </authorList>
    </citation>
    <scope>NUCLEOTIDE SEQUENCE [LARGE SCALE GENOMIC DNA]</scope>
    <source>
        <strain evidence="2 3">M42-189</strain>
    </source>
</reference>
<feature type="compositionally biased region" description="Low complexity" evidence="1">
    <location>
        <begin position="306"/>
        <end position="319"/>
    </location>
</feature>
<evidence type="ECO:0000313" key="3">
    <source>
        <dbReference type="Proteomes" id="UP001521785"/>
    </source>
</evidence>
<organism evidence="2 3">
    <name type="scientific">Paraconiothyrium brasiliense</name>
    <dbReference type="NCBI Taxonomy" id="300254"/>
    <lineage>
        <taxon>Eukaryota</taxon>
        <taxon>Fungi</taxon>
        <taxon>Dikarya</taxon>
        <taxon>Ascomycota</taxon>
        <taxon>Pezizomycotina</taxon>
        <taxon>Dothideomycetes</taxon>
        <taxon>Pleosporomycetidae</taxon>
        <taxon>Pleosporales</taxon>
        <taxon>Massarineae</taxon>
        <taxon>Didymosphaeriaceae</taxon>
        <taxon>Paraconiothyrium</taxon>
    </lineage>
</organism>
<dbReference type="Proteomes" id="UP001521785">
    <property type="component" value="Unassembled WGS sequence"/>
</dbReference>
<feature type="compositionally biased region" description="Polar residues" evidence="1">
    <location>
        <begin position="18"/>
        <end position="28"/>
    </location>
</feature>
<keyword evidence="3" id="KW-1185">Reference proteome</keyword>
<accession>A0ABR3S803</accession>
<gene>
    <name evidence="2" type="ORF">SLS60_001050</name>
</gene>
<comment type="caution">
    <text evidence="2">The sequence shown here is derived from an EMBL/GenBank/DDBJ whole genome shotgun (WGS) entry which is preliminary data.</text>
</comment>
<feature type="region of interest" description="Disordered" evidence="1">
    <location>
        <begin position="18"/>
        <end position="53"/>
    </location>
</feature>
<feature type="compositionally biased region" description="Basic and acidic residues" evidence="1">
    <location>
        <begin position="30"/>
        <end position="40"/>
    </location>
</feature>
<dbReference type="EMBL" id="JAKJXO020000001">
    <property type="protein sequence ID" value="KAL1612821.1"/>
    <property type="molecule type" value="Genomic_DNA"/>
</dbReference>
<evidence type="ECO:0000256" key="1">
    <source>
        <dbReference type="SAM" id="MobiDB-lite"/>
    </source>
</evidence>
<feature type="compositionally biased region" description="Polar residues" evidence="1">
    <location>
        <begin position="433"/>
        <end position="443"/>
    </location>
</feature>
<feature type="region of interest" description="Disordered" evidence="1">
    <location>
        <begin position="429"/>
        <end position="448"/>
    </location>
</feature>
<feature type="region of interest" description="Disordered" evidence="1">
    <location>
        <begin position="285"/>
        <end position="347"/>
    </location>
</feature>
<protein>
    <submittedName>
        <fullName evidence="2">Uncharacterized protein</fullName>
    </submittedName>
</protein>
<name>A0ABR3S803_9PLEO</name>
<proteinExistence type="predicted"/>
<feature type="region of interest" description="Disordered" evidence="1">
    <location>
        <begin position="388"/>
        <end position="415"/>
    </location>
</feature>
<feature type="compositionally biased region" description="Low complexity" evidence="1">
    <location>
        <begin position="388"/>
        <end position="399"/>
    </location>
</feature>